<feature type="binding site" evidence="5">
    <location>
        <position position="222"/>
    </location>
    <ligand>
        <name>dimethylallyl diphosphate</name>
        <dbReference type="ChEBI" id="CHEBI:57623"/>
    </ligand>
</feature>
<dbReference type="GO" id="GO:0051745">
    <property type="term" value="F:4-hydroxy-3-methylbut-2-enyl diphosphate reductase activity"/>
    <property type="evidence" value="ECO:0007669"/>
    <property type="project" value="UniProtKB-UniRule"/>
</dbReference>
<dbReference type="EMBL" id="BSTX01000002">
    <property type="protein sequence ID" value="GLZ77925.1"/>
    <property type="molecule type" value="Genomic_DNA"/>
</dbReference>
<proteinExistence type="inferred from homology"/>
<comment type="pathway">
    <text evidence="5">Isoprenoid biosynthesis; dimethylallyl diphosphate biosynthesis; dimethylallyl diphosphate from (2E)-4-hydroxy-3-methylbutenyl diphosphate: step 1/1.</text>
</comment>
<dbReference type="CDD" id="cd13944">
    <property type="entry name" value="lytB_ispH"/>
    <property type="match status" value="1"/>
</dbReference>
<dbReference type="Gene3D" id="3.40.50.11270">
    <property type="match status" value="1"/>
</dbReference>
<protein>
    <recommendedName>
        <fullName evidence="5">4-hydroxy-3-methylbut-2-enyl diphosphate reductase</fullName>
        <shortName evidence="5">HMBPP reductase</shortName>
        <ecNumber evidence="5">1.17.7.4</ecNumber>
    </recommendedName>
</protein>
<feature type="binding site" evidence="5">
    <location>
        <position position="74"/>
    </location>
    <ligand>
        <name>(2E)-4-hydroxy-3-methylbut-2-enyl diphosphate</name>
        <dbReference type="ChEBI" id="CHEBI:128753"/>
    </ligand>
</feature>
<feature type="binding site" evidence="5">
    <location>
        <position position="267"/>
    </location>
    <ligand>
        <name>dimethylallyl diphosphate</name>
        <dbReference type="ChEBI" id="CHEBI:57623"/>
    </ligand>
</feature>
<comment type="similarity">
    <text evidence="5">Belongs to the IspH family.</text>
</comment>
<comment type="catalytic activity">
    <reaction evidence="5">
        <text>isopentenyl diphosphate + 2 oxidized [2Fe-2S]-[ferredoxin] + H2O = (2E)-4-hydroxy-3-methylbut-2-enyl diphosphate + 2 reduced [2Fe-2S]-[ferredoxin] + 2 H(+)</text>
        <dbReference type="Rhea" id="RHEA:24488"/>
        <dbReference type="Rhea" id="RHEA-COMP:10000"/>
        <dbReference type="Rhea" id="RHEA-COMP:10001"/>
        <dbReference type="ChEBI" id="CHEBI:15377"/>
        <dbReference type="ChEBI" id="CHEBI:15378"/>
        <dbReference type="ChEBI" id="CHEBI:33737"/>
        <dbReference type="ChEBI" id="CHEBI:33738"/>
        <dbReference type="ChEBI" id="CHEBI:128753"/>
        <dbReference type="ChEBI" id="CHEBI:128769"/>
        <dbReference type="EC" id="1.17.7.4"/>
    </reaction>
</comment>
<gene>
    <name evidence="5 6" type="primary">ispH</name>
    <name evidence="6" type="ORF">Afil01_27320</name>
</gene>
<keyword evidence="2 5" id="KW-0479">Metal-binding</keyword>
<evidence type="ECO:0000256" key="2">
    <source>
        <dbReference type="ARBA" id="ARBA00022723"/>
    </source>
</evidence>
<feature type="binding site" evidence="5">
    <location>
        <position position="96"/>
    </location>
    <ligand>
        <name>[4Fe-4S] cluster</name>
        <dbReference type="ChEBI" id="CHEBI:49883"/>
    </ligand>
</feature>
<dbReference type="NCBIfam" id="NF002189">
    <property type="entry name" value="PRK01045.1-3"/>
    <property type="match status" value="1"/>
</dbReference>
<feature type="binding site" evidence="5">
    <location>
        <position position="124"/>
    </location>
    <ligand>
        <name>dimethylallyl diphosphate</name>
        <dbReference type="ChEBI" id="CHEBI:57623"/>
    </ligand>
</feature>
<feature type="binding site" evidence="5">
    <location>
        <position position="41"/>
    </location>
    <ligand>
        <name>dimethylallyl diphosphate</name>
        <dbReference type="ChEBI" id="CHEBI:57623"/>
    </ligand>
</feature>
<evidence type="ECO:0000256" key="3">
    <source>
        <dbReference type="ARBA" id="ARBA00023004"/>
    </source>
</evidence>
<feature type="binding site" evidence="5">
    <location>
        <position position="224"/>
    </location>
    <ligand>
        <name>isopentenyl diphosphate</name>
        <dbReference type="ChEBI" id="CHEBI:128769"/>
    </ligand>
</feature>
<dbReference type="GO" id="GO:0050992">
    <property type="term" value="P:dimethylallyl diphosphate biosynthetic process"/>
    <property type="evidence" value="ECO:0007669"/>
    <property type="project" value="UniProtKB-UniRule"/>
</dbReference>
<dbReference type="GO" id="GO:0051539">
    <property type="term" value="F:4 iron, 4 sulfur cluster binding"/>
    <property type="evidence" value="ECO:0007669"/>
    <property type="project" value="UniProtKB-UniRule"/>
</dbReference>
<dbReference type="Gene3D" id="3.40.1010.20">
    <property type="entry name" value="4-hydroxy-3-methylbut-2-enyl diphosphate reductase, catalytic domain"/>
    <property type="match status" value="2"/>
</dbReference>
<accession>A0A9W6SL51</accession>
<comment type="pathway">
    <text evidence="5">Isoprenoid biosynthesis; isopentenyl diphosphate biosynthesis via DXP pathway; isopentenyl diphosphate from 1-deoxy-D-xylulose 5-phosphate: step 6/6.</text>
</comment>
<keyword evidence="5" id="KW-0560">Oxidoreductase</keyword>
<feature type="binding site" evidence="5">
    <location>
        <position position="124"/>
    </location>
    <ligand>
        <name>(2E)-4-hydroxy-3-methylbut-2-enyl diphosphate</name>
        <dbReference type="ChEBI" id="CHEBI:128753"/>
    </ligand>
</feature>
<dbReference type="GO" id="GO:0016114">
    <property type="term" value="P:terpenoid biosynthetic process"/>
    <property type="evidence" value="ECO:0007669"/>
    <property type="project" value="UniProtKB-UniRule"/>
</dbReference>
<evidence type="ECO:0000256" key="4">
    <source>
        <dbReference type="ARBA" id="ARBA00023014"/>
    </source>
</evidence>
<feature type="binding site" evidence="5">
    <location>
        <position position="223"/>
    </location>
    <ligand>
        <name>(2E)-4-hydroxy-3-methylbut-2-enyl diphosphate</name>
        <dbReference type="ChEBI" id="CHEBI:128753"/>
    </ligand>
</feature>
<reference evidence="6" key="1">
    <citation type="submission" date="2023-03" db="EMBL/GenBank/DDBJ databases">
        <title>Actinorhabdospora filicis NBRC 111898.</title>
        <authorList>
            <person name="Ichikawa N."/>
            <person name="Sato H."/>
            <person name="Tonouchi N."/>
        </authorList>
    </citation>
    <scope>NUCLEOTIDE SEQUENCE</scope>
    <source>
        <strain evidence="6">NBRC 111898</strain>
    </source>
</reference>
<keyword evidence="1 5" id="KW-0004">4Fe-4S</keyword>
<dbReference type="RefSeq" id="WP_285663104.1">
    <property type="nucleotide sequence ID" value="NZ_BSTX01000002.1"/>
</dbReference>
<keyword evidence="7" id="KW-1185">Reference proteome</keyword>
<feature type="binding site" evidence="5">
    <location>
        <position position="41"/>
    </location>
    <ligand>
        <name>isopentenyl diphosphate</name>
        <dbReference type="ChEBI" id="CHEBI:128769"/>
    </ligand>
</feature>
<dbReference type="EC" id="1.17.7.4" evidence="5"/>
<feature type="binding site" evidence="5">
    <location>
        <position position="222"/>
    </location>
    <ligand>
        <name>isopentenyl diphosphate</name>
        <dbReference type="ChEBI" id="CHEBI:128769"/>
    </ligand>
</feature>
<feature type="binding site" evidence="5">
    <location>
        <position position="74"/>
    </location>
    <ligand>
        <name>isopentenyl diphosphate</name>
        <dbReference type="ChEBI" id="CHEBI:128769"/>
    </ligand>
</feature>
<dbReference type="PANTHER" id="PTHR30426:SF0">
    <property type="entry name" value="4-HYDROXY-3-METHYLBUT-2-ENYL DIPHOSPHATE REDUCTASE"/>
    <property type="match status" value="1"/>
</dbReference>
<feature type="binding site" evidence="5">
    <location>
        <position position="74"/>
    </location>
    <ligand>
        <name>dimethylallyl diphosphate</name>
        <dbReference type="ChEBI" id="CHEBI:57623"/>
    </ligand>
</feature>
<comment type="function">
    <text evidence="5">Catalyzes the conversion of 1-hydroxy-2-methyl-2-(E)-butenyl 4-diphosphate (HMBPP) into a mixture of isopentenyl diphosphate (IPP) and dimethylallyl diphosphate (DMAPP). Acts in the terminal step of the DOXP/MEP pathway for isoprenoid precursor biosynthesis.</text>
</comment>
<sequence length="311" mass="33368">MKVLLADPRGFCAGVERAVLAVERALELYGPPVYVRHQIVHNRHVVAALERKGAIFVETTEEVPLGAVVVFSAHGVAPTVHDEAAARSLTVVDATCPLVAKVHREARRFADEDYDIVLIGHKGHEEVTGTIGEAPDRIQLVGGPEDVPNVKVRDENRVVWLSQTTLSVDEAARTVDALGERFPALTGPPGEDICYATQNRQDAVKRIAPESGLVLVVGSPNSSNSLRLVEVARASGAGAAYLIDGVAHLREGWLDGVDTVGVTAGASAPEDLVEEVVAWLVERGGEVSVVTTTRENQYFAPPRFERREGEG</sequence>
<dbReference type="NCBIfam" id="NF002190">
    <property type="entry name" value="PRK01045.1-4"/>
    <property type="match status" value="1"/>
</dbReference>
<feature type="binding site" evidence="5">
    <location>
        <position position="224"/>
    </location>
    <ligand>
        <name>(2E)-4-hydroxy-3-methylbut-2-enyl diphosphate</name>
        <dbReference type="ChEBI" id="CHEBI:128753"/>
    </ligand>
</feature>
<keyword evidence="5" id="KW-0414">Isoprene biosynthesis</keyword>
<evidence type="ECO:0000256" key="1">
    <source>
        <dbReference type="ARBA" id="ARBA00022485"/>
    </source>
</evidence>
<name>A0A9W6SL51_9ACTN</name>
<feature type="active site" description="Proton donor" evidence="5">
    <location>
        <position position="126"/>
    </location>
</feature>
<evidence type="ECO:0000313" key="6">
    <source>
        <dbReference type="EMBL" id="GLZ77925.1"/>
    </source>
</evidence>
<dbReference type="PANTHER" id="PTHR30426">
    <property type="entry name" value="4-HYDROXY-3-METHYLBUT-2-ENYL DIPHOSPHATE REDUCTASE"/>
    <property type="match status" value="1"/>
</dbReference>
<feature type="binding site" evidence="5">
    <location>
        <position position="267"/>
    </location>
    <ligand>
        <name>isopentenyl diphosphate</name>
        <dbReference type="ChEBI" id="CHEBI:128769"/>
    </ligand>
</feature>
<feature type="binding site" evidence="5">
    <location>
        <position position="224"/>
    </location>
    <ligand>
        <name>dimethylallyl diphosphate</name>
        <dbReference type="ChEBI" id="CHEBI:57623"/>
    </ligand>
</feature>
<comment type="caution">
    <text evidence="6">The sequence shown here is derived from an EMBL/GenBank/DDBJ whole genome shotgun (WGS) entry which is preliminary data.</text>
</comment>
<comment type="cofactor">
    <cofactor evidence="5">
        <name>[4Fe-4S] cluster</name>
        <dbReference type="ChEBI" id="CHEBI:49883"/>
    </cofactor>
    <text evidence="5">Binds 1 [4Fe-4S] cluster per subunit.</text>
</comment>
<dbReference type="AlphaFoldDB" id="A0A9W6SL51"/>
<dbReference type="Pfam" id="PF02401">
    <property type="entry name" value="LYTB"/>
    <property type="match status" value="1"/>
</dbReference>
<dbReference type="InterPro" id="IPR003451">
    <property type="entry name" value="LytB/IspH"/>
</dbReference>
<feature type="binding site" evidence="5">
    <location>
        <position position="164"/>
    </location>
    <ligand>
        <name>(2E)-4-hydroxy-3-methylbut-2-enyl diphosphate</name>
        <dbReference type="ChEBI" id="CHEBI:128753"/>
    </ligand>
</feature>
<dbReference type="GO" id="GO:0046872">
    <property type="term" value="F:metal ion binding"/>
    <property type="evidence" value="ECO:0007669"/>
    <property type="project" value="UniProtKB-KW"/>
</dbReference>
<feature type="binding site" evidence="5">
    <location>
        <position position="267"/>
    </location>
    <ligand>
        <name>(2E)-4-hydroxy-3-methylbut-2-enyl diphosphate</name>
        <dbReference type="ChEBI" id="CHEBI:128753"/>
    </ligand>
</feature>
<dbReference type="Proteomes" id="UP001165079">
    <property type="component" value="Unassembled WGS sequence"/>
</dbReference>
<dbReference type="NCBIfam" id="TIGR00216">
    <property type="entry name" value="ispH_lytB"/>
    <property type="match status" value="1"/>
</dbReference>
<feature type="binding site" evidence="5">
    <location>
        <position position="12"/>
    </location>
    <ligand>
        <name>[4Fe-4S] cluster</name>
        <dbReference type="ChEBI" id="CHEBI:49883"/>
    </ligand>
</feature>
<feature type="binding site" evidence="5">
    <location>
        <position position="41"/>
    </location>
    <ligand>
        <name>(2E)-4-hydroxy-3-methylbut-2-enyl diphosphate</name>
        <dbReference type="ChEBI" id="CHEBI:128753"/>
    </ligand>
</feature>
<evidence type="ECO:0000313" key="7">
    <source>
        <dbReference type="Proteomes" id="UP001165079"/>
    </source>
</evidence>
<feature type="binding site" evidence="5">
    <location>
        <position position="222"/>
    </location>
    <ligand>
        <name>(2E)-4-hydroxy-3-methylbut-2-enyl diphosphate</name>
        <dbReference type="ChEBI" id="CHEBI:128753"/>
    </ligand>
</feature>
<keyword evidence="3 5" id="KW-0408">Iron</keyword>
<comment type="catalytic activity">
    <reaction evidence="5">
        <text>dimethylallyl diphosphate + 2 oxidized [2Fe-2S]-[ferredoxin] + H2O = (2E)-4-hydroxy-3-methylbut-2-enyl diphosphate + 2 reduced [2Fe-2S]-[ferredoxin] + 2 H(+)</text>
        <dbReference type="Rhea" id="RHEA:24825"/>
        <dbReference type="Rhea" id="RHEA-COMP:10000"/>
        <dbReference type="Rhea" id="RHEA-COMP:10001"/>
        <dbReference type="ChEBI" id="CHEBI:15377"/>
        <dbReference type="ChEBI" id="CHEBI:15378"/>
        <dbReference type="ChEBI" id="CHEBI:33737"/>
        <dbReference type="ChEBI" id="CHEBI:33738"/>
        <dbReference type="ChEBI" id="CHEBI:57623"/>
        <dbReference type="ChEBI" id="CHEBI:128753"/>
        <dbReference type="EC" id="1.17.7.4"/>
    </reaction>
</comment>
<organism evidence="6 7">
    <name type="scientific">Actinorhabdospora filicis</name>
    <dbReference type="NCBI Taxonomy" id="1785913"/>
    <lineage>
        <taxon>Bacteria</taxon>
        <taxon>Bacillati</taxon>
        <taxon>Actinomycetota</taxon>
        <taxon>Actinomycetes</taxon>
        <taxon>Micromonosporales</taxon>
        <taxon>Micromonosporaceae</taxon>
        <taxon>Actinorhabdospora</taxon>
    </lineage>
</organism>
<feature type="binding site" evidence="5">
    <location>
        <position position="194"/>
    </location>
    <ligand>
        <name>[4Fe-4S] cluster</name>
        <dbReference type="ChEBI" id="CHEBI:49883"/>
    </ligand>
</feature>
<feature type="binding site" evidence="5">
    <location>
        <position position="223"/>
    </location>
    <ligand>
        <name>dimethylallyl diphosphate</name>
        <dbReference type="ChEBI" id="CHEBI:57623"/>
    </ligand>
</feature>
<feature type="binding site" evidence="5">
    <location>
        <position position="124"/>
    </location>
    <ligand>
        <name>isopentenyl diphosphate</name>
        <dbReference type="ChEBI" id="CHEBI:128769"/>
    </ligand>
</feature>
<keyword evidence="4 5" id="KW-0411">Iron-sulfur</keyword>
<dbReference type="GO" id="GO:0019288">
    <property type="term" value="P:isopentenyl diphosphate biosynthetic process, methylerythritol 4-phosphate pathway"/>
    <property type="evidence" value="ECO:0007669"/>
    <property type="project" value="UniProtKB-UniRule"/>
</dbReference>
<evidence type="ECO:0000256" key="5">
    <source>
        <dbReference type="HAMAP-Rule" id="MF_00191"/>
    </source>
</evidence>
<feature type="binding site" evidence="5">
    <location>
        <position position="223"/>
    </location>
    <ligand>
        <name>isopentenyl diphosphate</name>
        <dbReference type="ChEBI" id="CHEBI:128769"/>
    </ligand>
</feature>
<dbReference type="HAMAP" id="MF_00191">
    <property type="entry name" value="IspH"/>
    <property type="match status" value="1"/>
</dbReference>